<protein>
    <submittedName>
        <fullName evidence="2">Transcription factor SPT20</fullName>
    </submittedName>
</protein>
<organism evidence="2 3">
    <name type="scientific">Purpureocillium lavendulum</name>
    <dbReference type="NCBI Taxonomy" id="1247861"/>
    <lineage>
        <taxon>Eukaryota</taxon>
        <taxon>Fungi</taxon>
        <taxon>Dikarya</taxon>
        <taxon>Ascomycota</taxon>
        <taxon>Pezizomycotina</taxon>
        <taxon>Sordariomycetes</taxon>
        <taxon>Hypocreomycetidae</taxon>
        <taxon>Hypocreales</taxon>
        <taxon>Ophiocordycipitaceae</taxon>
        <taxon>Purpureocillium</taxon>
    </lineage>
</organism>
<gene>
    <name evidence="2" type="ORF">O9K51_07461</name>
</gene>
<reference evidence="2" key="1">
    <citation type="submission" date="2023-01" db="EMBL/GenBank/DDBJ databases">
        <title>The growth and conidiation of Purpureocillium lavendulum are regulated by nitrogen source and histone H3K14 acetylation.</title>
        <authorList>
            <person name="Tang P."/>
            <person name="Han J."/>
            <person name="Zhang C."/>
            <person name="Tang P."/>
            <person name="Qi F."/>
            <person name="Zhang K."/>
            <person name="Liang L."/>
        </authorList>
    </citation>
    <scope>NUCLEOTIDE SEQUENCE</scope>
    <source>
        <strain evidence="2">YMF1.00683</strain>
    </source>
</reference>
<feature type="signal peptide" evidence="1">
    <location>
        <begin position="1"/>
        <end position="24"/>
    </location>
</feature>
<dbReference type="Gene3D" id="3.40.50.300">
    <property type="entry name" value="P-loop containing nucleotide triphosphate hydrolases"/>
    <property type="match status" value="1"/>
</dbReference>
<sequence>MKRLRSGLFSVLLLAASYAGAGFGHTKISLLTSVILPTGAGFGHTKISLPSIRLFIMSSEKNNTALATAATQDTSRTALTANCALYYPDCNVVIGGRRMGFPRNLQTWFLVRNSGFTKPYVAFIMSLPREDNNGSVYFTVNNGAISKSLSIMVKFMAGSFSVTEHRKLSESEVLQLQGHAGGSEEMALVRLVVNDVRGRTIIGAGTPFRGYNGTIHGYVNAAGKVQGHKSLREIVHQHEFCFIFRGSSLLSDAKDEFARRLRPHAPEAKHYDYGSQYNWDLNRYKLVIPANRGGVIPPLYRFDDTHHAVTTMTQAVVQDVFSIIVDCEAIREIPQKARVVVSPTPSGDSEESYVVLVLEKNFNIAYRETLARVAATGQPLNLFFSSTEQSHASDEGNEFWEGVVMPEFIRGFKHSGSMVDTVYLGFNDGASVAKARVNAINNAFFGLSTAPRSDGDNDLVMPEPAHSEAEYNTKLRRENMRSFLLGWGYAEIFMSQTEQYTNPSLDSETRRAIVATSSLEAQNLHVLRAVDPAYRVAALSQLPGGIVRVNFEEYIRRTCLGLVTIFGPEDSGKTQTLAVATMLYLGNPDFNKIHASASSHVRVTKFAVVLDAVAGRVHDQLACPNKFNRRPVIVRGYAAHCEIEAFVAIVDDEDDPHHVNKFRIASWGPDLSIATWLAEILNVRSRSLDDCYTTRFESLRRKVEDSPRYEGLRKWIHREIPFHAISEHEDLDGDKLLQELMAAVVAEADVVCTMPHRATEGFFKEFNLAAKAVVLDDAGFMNKYDALVVWGDEMRPCIMAGDDERHPYTVTTQYSSKTPNRFLSDARISIIEHCMRMGNVCFVLGE</sequence>
<evidence type="ECO:0000313" key="2">
    <source>
        <dbReference type="EMBL" id="KAJ6439573.1"/>
    </source>
</evidence>
<dbReference type="EMBL" id="JAQHRD010000006">
    <property type="protein sequence ID" value="KAJ6439573.1"/>
    <property type="molecule type" value="Genomic_DNA"/>
</dbReference>
<dbReference type="AlphaFoldDB" id="A0AB34FJD4"/>
<accession>A0AB34FJD4</accession>
<name>A0AB34FJD4_9HYPO</name>
<proteinExistence type="predicted"/>
<dbReference type="Proteomes" id="UP001163105">
    <property type="component" value="Unassembled WGS sequence"/>
</dbReference>
<keyword evidence="3" id="KW-1185">Reference proteome</keyword>
<feature type="chain" id="PRO_5044306119" evidence="1">
    <location>
        <begin position="25"/>
        <end position="846"/>
    </location>
</feature>
<evidence type="ECO:0000256" key="1">
    <source>
        <dbReference type="SAM" id="SignalP"/>
    </source>
</evidence>
<dbReference type="InterPro" id="IPR027417">
    <property type="entry name" value="P-loop_NTPase"/>
</dbReference>
<comment type="caution">
    <text evidence="2">The sequence shown here is derived from an EMBL/GenBank/DDBJ whole genome shotgun (WGS) entry which is preliminary data.</text>
</comment>
<evidence type="ECO:0000313" key="3">
    <source>
        <dbReference type="Proteomes" id="UP001163105"/>
    </source>
</evidence>
<keyword evidence="1" id="KW-0732">Signal</keyword>